<sequence>MPFQLQIISDLHLETPLSSPAYTTFQLEVQASNLLLLGDIGLVKDEGLFEFLRTTLEQCMGCRIFYVTGNHEAYQLPYVTAIQRMRDFEAEAKDNYGGRFIFLDRDRYDLDGSTTILGCTLWSAISAQQASEAQLRLTDFNKERGIYGWTMEDHIRRHQQDLEWLNAQLQELEQKEPHRQVAVVTHHSPTMDPRAINPQHQGSRLSSCFATDLSEELCWNSSMVKLWAFGHTHYNCAFRDESTGKLVSANQKGYERLGARGSRRLKSLLIDTDGAEWKIVQVAKEKRVEDGTDCGEGQNSTVDDDVIIVSRICKRWKVFAKISRRMHGRSLVR</sequence>
<dbReference type="GO" id="GO:0016787">
    <property type="term" value="F:hydrolase activity"/>
    <property type="evidence" value="ECO:0007669"/>
    <property type="project" value="InterPro"/>
</dbReference>
<dbReference type="InParanoid" id="A0A177CK15"/>
<dbReference type="AlphaFoldDB" id="A0A177CK15"/>
<evidence type="ECO:0000313" key="2">
    <source>
        <dbReference type="EMBL" id="OAG07591.1"/>
    </source>
</evidence>
<evidence type="ECO:0000313" key="3">
    <source>
        <dbReference type="Proteomes" id="UP000077069"/>
    </source>
</evidence>
<feature type="domain" description="Calcineurin-like phosphoesterase" evidence="1">
    <location>
        <begin position="7"/>
        <end position="234"/>
    </location>
</feature>
<protein>
    <recommendedName>
        <fullName evidence="1">Calcineurin-like phosphoesterase domain-containing protein</fullName>
    </recommendedName>
</protein>
<dbReference type="InterPro" id="IPR004843">
    <property type="entry name" value="Calcineurin-like_PHP"/>
</dbReference>
<dbReference type="EMBL" id="KV441551">
    <property type="protein sequence ID" value="OAG07591.1"/>
    <property type="molecule type" value="Genomic_DNA"/>
</dbReference>
<dbReference type="InterPro" id="IPR029052">
    <property type="entry name" value="Metallo-depent_PP-like"/>
</dbReference>
<dbReference type="PANTHER" id="PTHR37844">
    <property type="entry name" value="SER/THR PROTEIN PHOSPHATASE SUPERFAMILY (AFU_ORTHOLOGUE AFUA_1G14840)"/>
    <property type="match status" value="1"/>
</dbReference>
<evidence type="ECO:0000259" key="1">
    <source>
        <dbReference type="Pfam" id="PF00149"/>
    </source>
</evidence>
<proteinExistence type="predicted"/>
<gene>
    <name evidence="2" type="ORF">CC84DRAFT_1186497</name>
</gene>
<dbReference type="Pfam" id="PF00149">
    <property type="entry name" value="Metallophos"/>
    <property type="match status" value="1"/>
</dbReference>
<dbReference type="Proteomes" id="UP000077069">
    <property type="component" value="Unassembled WGS sequence"/>
</dbReference>
<dbReference type="PANTHER" id="PTHR37844:SF2">
    <property type="entry name" value="SER_THR PROTEIN PHOSPHATASE SUPERFAMILY (AFU_ORTHOLOGUE AFUA_1G14840)"/>
    <property type="match status" value="1"/>
</dbReference>
<dbReference type="Gene3D" id="3.60.21.10">
    <property type="match status" value="1"/>
</dbReference>
<organism evidence="2 3">
    <name type="scientific">Paraphaeosphaeria sporulosa</name>
    <dbReference type="NCBI Taxonomy" id="1460663"/>
    <lineage>
        <taxon>Eukaryota</taxon>
        <taxon>Fungi</taxon>
        <taxon>Dikarya</taxon>
        <taxon>Ascomycota</taxon>
        <taxon>Pezizomycotina</taxon>
        <taxon>Dothideomycetes</taxon>
        <taxon>Pleosporomycetidae</taxon>
        <taxon>Pleosporales</taxon>
        <taxon>Massarineae</taxon>
        <taxon>Didymosphaeriaceae</taxon>
        <taxon>Paraphaeosphaeria</taxon>
    </lineage>
</organism>
<keyword evidence="3" id="KW-1185">Reference proteome</keyword>
<accession>A0A177CK15</accession>
<dbReference type="GeneID" id="28764349"/>
<name>A0A177CK15_9PLEO</name>
<dbReference type="SUPFAM" id="SSF56300">
    <property type="entry name" value="Metallo-dependent phosphatases"/>
    <property type="match status" value="1"/>
</dbReference>
<reference evidence="2 3" key="1">
    <citation type="submission" date="2016-05" db="EMBL/GenBank/DDBJ databases">
        <title>Comparative analysis of secretome profiles of manganese(II)-oxidizing ascomycete fungi.</title>
        <authorList>
            <consortium name="DOE Joint Genome Institute"/>
            <person name="Zeiner C.A."/>
            <person name="Purvine S.O."/>
            <person name="Zink E.M."/>
            <person name="Wu S."/>
            <person name="Pasa-Tolic L."/>
            <person name="Chaput D.L."/>
            <person name="Haridas S."/>
            <person name="Grigoriev I.V."/>
            <person name="Santelli C.M."/>
            <person name="Hansel C.M."/>
        </authorList>
    </citation>
    <scope>NUCLEOTIDE SEQUENCE [LARGE SCALE GENOMIC DNA]</scope>
    <source>
        <strain evidence="2 3">AP3s5-JAC2a</strain>
    </source>
</reference>
<dbReference type="OrthoDB" id="550558at2759"/>
<dbReference type="RefSeq" id="XP_018037956.1">
    <property type="nucleotide sequence ID" value="XM_018180863.1"/>
</dbReference>